<dbReference type="GO" id="GO:0050661">
    <property type="term" value="F:NADP binding"/>
    <property type="evidence" value="ECO:0007669"/>
    <property type="project" value="InterPro"/>
</dbReference>
<evidence type="ECO:0000256" key="3">
    <source>
        <dbReference type="ARBA" id="ARBA00022643"/>
    </source>
</evidence>
<evidence type="ECO:0000256" key="1">
    <source>
        <dbReference type="ARBA" id="ARBA00001917"/>
    </source>
</evidence>
<dbReference type="GO" id="GO:0003959">
    <property type="term" value="F:NADPH dehydrogenase activity"/>
    <property type="evidence" value="ECO:0007669"/>
    <property type="project" value="InterPro"/>
</dbReference>
<dbReference type="PANTHER" id="PTHR43303:SF4">
    <property type="entry name" value="NADPH DEHYDROGENASE C23G7.10C-RELATED"/>
    <property type="match status" value="1"/>
</dbReference>
<gene>
    <name evidence="7" type="ORF">K8V42_09025</name>
</gene>
<name>A0A9E3ZVX1_9ENTE</name>
<dbReference type="GO" id="GO:0010181">
    <property type="term" value="F:FMN binding"/>
    <property type="evidence" value="ECO:0007669"/>
    <property type="project" value="InterPro"/>
</dbReference>
<keyword evidence="5" id="KW-0560">Oxidoreductase</keyword>
<protein>
    <submittedName>
        <fullName evidence="7">NADH:flavin oxidoreductase/NADH oxidase</fullName>
    </submittedName>
</protein>
<evidence type="ECO:0000256" key="5">
    <source>
        <dbReference type="ARBA" id="ARBA00023002"/>
    </source>
</evidence>
<sequence length="275" mass="30530">DQDLGLWNDTQAQKLQELVDSLHFLGSKVGIQLNHGGRKAKDAIYPLAPSAITFSAAYQTPHEMTLDEIRQVQQAFIEATKRAVTAGVDMIELHGAHGYLINQFLSPQTNQRTDEYGGSLENRYRFVKEIIAEIRQFYQGSLWIRLSLTDYAPDDEQNSLEEWQVIGRWLEADGIDCLDISTGGVLDRTPNIPVYPGYQVPYAVALKQAVTVPVVAVGLLDNPGLCESLLQTGQVDLVAIGRGLIRNANWLADAATDLHDQEFEVFNGSYARGKK</sequence>
<keyword evidence="2" id="KW-0285">Flavoprotein</keyword>
<dbReference type="Proteomes" id="UP000813384">
    <property type="component" value="Unassembled WGS sequence"/>
</dbReference>
<feature type="non-terminal residue" evidence="7">
    <location>
        <position position="1"/>
    </location>
</feature>
<reference evidence="7" key="1">
    <citation type="journal article" date="2021" name="PeerJ">
        <title>Extensive microbial diversity within the chicken gut microbiome revealed by metagenomics and culture.</title>
        <authorList>
            <person name="Gilroy R."/>
            <person name="Ravi A."/>
            <person name="Getino M."/>
            <person name="Pursley I."/>
            <person name="Horton D.L."/>
            <person name="Alikhan N.F."/>
            <person name="Baker D."/>
            <person name="Gharbi K."/>
            <person name="Hall N."/>
            <person name="Watson M."/>
            <person name="Adriaenssens E.M."/>
            <person name="Foster-Nyarko E."/>
            <person name="Jarju S."/>
            <person name="Secka A."/>
            <person name="Antonio M."/>
            <person name="Oren A."/>
            <person name="Chaudhuri R.R."/>
            <person name="La Ragione R."/>
            <person name="Hildebrand F."/>
            <person name="Pallen M.J."/>
        </authorList>
    </citation>
    <scope>NUCLEOTIDE SEQUENCE</scope>
    <source>
        <strain evidence="7">150</strain>
    </source>
</reference>
<proteinExistence type="predicted"/>
<dbReference type="AlphaFoldDB" id="A0A9E3ZVX1"/>
<evidence type="ECO:0000313" key="7">
    <source>
        <dbReference type="EMBL" id="MCC9274416.1"/>
    </source>
</evidence>
<dbReference type="PANTHER" id="PTHR43303">
    <property type="entry name" value="NADPH DEHYDROGENASE C23G7.10C-RELATED"/>
    <property type="match status" value="1"/>
</dbReference>
<evidence type="ECO:0000256" key="4">
    <source>
        <dbReference type="ARBA" id="ARBA00022857"/>
    </source>
</evidence>
<evidence type="ECO:0000259" key="6">
    <source>
        <dbReference type="Pfam" id="PF00724"/>
    </source>
</evidence>
<dbReference type="Pfam" id="PF00724">
    <property type="entry name" value="Oxidored_FMN"/>
    <property type="match status" value="1"/>
</dbReference>
<evidence type="ECO:0000256" key="2">
    <source>
        <dbReference type="ARBA" id="ARBA00022630"/>
    </source>
</evidence>
<dbReference type="EMBL" id="JAJJVO010000132">
    <property type="protein sequence ID" value="MCC9274416.1"/>
    <property type="molecule type" value="Genomic_DNA"/>
</dbReference>
<comment type="caution">
    <text evidence="7">The sequence shown here is derived from an EMBL/GenBank/DDBJ whole genome shotgun (WGS) entry which is preliminary data.</text>
</comment>
<keyword evidence="4" id="KW-0521">NADP</keyword>
<accession>A0A9E3ZVX1</accession>
<dbReference type="Gene3D" id="3.20.20.70">
    <property type="entry name" value="Aldolase class I"/>
    <property type="match status" value="1"/>
</dbReference>
<evidence type="ECO:0000313" key="8">
    <source>
        <dbReference type="Proteomes" id="UP000813384"/>
    </source>
</evidence>
<dbReference type="InterPro" id="IPR044152">
    <property type="entry name" value="YqjM-like"/>
</dbReference>
<dbReference type="SUPFAM" id="SSF51395">
    <property type="entry name" value="FMN-linked oxidoreductases"/>
    <property type="match status" value="1"/>
</dbReference>
<keyword evidence="3" id="KW-0288">FMN</keyword>
<comment type="cofactor">
    <cofactor evidence="1">
        <name>FMN</name>
        <dbReference type="ChEBI" id="CHEBI:58210"/>
    </cofactor>
</comment>
<dbReference type="InterPro" id="IPR001155">
    <property type="entry name" value="OxRdtase_FMN_N"/>
</dbReference>
<dbReference type="InterPro" id="IPR013785">
    <property type="entry name" value="Aldolase_TIM"/>
</dbReference>
<reference evidence="7" key="2">
    <citation type="submission" date="2021-11" db="EMBL/GenBank/DDBJ databases">
        <authorList>
            <person name="Gilroy R."/>
        </authorList>
    </citation>
    <scope>NUCLEOTIDE SEQUENCE</scope>
    <source>
        <strain evidence="7">150</strain>
    </source>
</reference>
<organism evidence="7 8">
    <name type="scientific">Enterococcus aquimarinus</name>
    <dbReference type="NCBI Taxonomy" id="328396"/>
    <lineage>
        <taxon>Bacteria</taxon>
        <taxon>Bacillati</taxon>
        <taxon>Bacillota</taxon>
        <taxon>Bacilli</taxon>
        <taxon>Lactobacillales</taxon>
        <taxon>Enterococcaceae</taxon>
        <taxon>Enterococcus</taxon>
    </lineage>
</organism>
<feature type="domain" description="NADH:flavin oxidoreductase/NADH oxidase N-terminal" evidence="6">
    <location>
        <begin position="1"/>
        <end position="260"/>
    </location>
</feature>